<dbReference type="KEGG" id="phu:Phum_PHUM580070"/>
<keyword evidence="1" id="KW-0243">Dynein</keyword>
<evidence type="ECO:0000256" key="6">
    <source>
        <dbReference type="SAM" id="MobiDB-lite"/>
    </source>
</evidence>
<keyword evidence="3" id="KW-0505">Motor protein</keyword>
<evidence type="ECO:0000256" key="3">
    <source>
        <dbReference type="ARBA" id="ARBA00023175"/>
    </source>
</evidence>
<feature type="region of interest" description="Disordered" evidence="6">
    <location>
        <begin position="24"/>
        <end position="43"/>
    </location>
</feature>
<accession>E0W1W4</accession>
<feature type="coiled-coil region" evidence="5">
    <location>
        <begin position="165"/>
        <end position="235"/>
    </location>
</feature>
<comment type="similarity">
    <text evidence="4">Belongs to the inner dynein arm light chain family.</text>
</comment>
<reference evidence="7" key="2">
    <citation type="submission" date="2007-04" db="EMBL/GenBank/DDBJ databases">
        <title>The genome of the human body louse.</title>
        <authorList>
            <consortium name="The Human Body Louse Genome Consortium"/>
            <person name="Kirkness E."/>
            <person name="Walenz B."/>
            <person name="Hass B."/>
            <person name="Bruggner R."/>
            <person name="Strausberg R."/>
        </authorList>
    </citation>
    <scope>NUCLEOTIDE SEQUENCE</scope>
    <source>
        <strain evidence="7">USDA</strain>
    </source>
</reference>
<dbReference type="Proteomes" id="UP000009046">
    <property type="component" value="Unassembled WGS sequence"/>
</dbReference>
<dbReference type="HOGENOM" id="CLU_072652_0_0_1"/>
<proteinExistence type="inferred from homology"/>
<evidence type="ECO:0000256" key="4">
    <source>
        <dbReference type="ARBA" id="ARBA00038114"/>
    </source>
</evidence>
<dbReference type="GO" id="GO:0097546">
    <property type="term" value="C:ciliary base"/>
    <property type="evidence" value="ECO:0007669"/>
    <property type="project" value="TreeGrafter"/>
</dbReference>
<dbReference type="GeneID" id="8232228"/>
<dbReference type="STRING" id="121224.E0W1W4"/>
<sequence length="244" mass="28026">MAERTLTPINSLVKYENPLLVTRHDDKKSSGTKGAIRACSPSKEGKVKTETEEILNAILPPRQWEEDGNLWMQQVSSVPATRLDVINLQEQLDMRLQQRQARETGICPVRRELYIQCFDELIRQVTINCAERGLLLLRVRDEIKMTLAACQTLYESSIAFGMRKALQAEQGKADLEETVEKLLGEKADLERQIADLRAKAEQVERRFSELRQAEEKKHNEELQFLKKTNQQLKTQLEGIIAPKK</sequence>
<evidence type="ECO:0000313" key="7">
    <source>
        <dbReference type="EMBL" id="EEB19558.1"/>
    </source>
</evidence>
<dbReference type="PANTHER" id="PTHR13183">
    <property type="entry name" value="AXONEMAL INNER ARM DYNEIN LIGHT CHAIN 28"/>
    <property type="match status" value="1"/>
</dbReference>
<dbReference type="CTD" id="8232228"/>
<dbReference type="EMBL" id="AAZO01007058">
    <property type="status" value="NOT_ANNOTATED_CDS"/>
    <property type="molecule type" value="Genomic_DNA"/>
</dbReference>
<protein>
    <submittedName>
        <fullName evidence="7">33 kDa inner dynein arm light chain, axonemal, putative</fullName>
    </submittedName>
</protein>
<dbReference type="Pfam" id="PF10211">
    <property type="entry name" value="Ax_dynein_light"/>
    <property type="match status" value="1"/>
</dbReference>
<dbReference type="GO" id="GO:0030286">
    <property type="term" value="C:dynein complex"/>
    <property type="evidence" value="ECO:0007669"/>
    <property type="project" value="UniProtKB-KW"/>
</dbReference>
<evidence type="ECO:0000256" key="1">
    <source>
        <dbReference type="ARBA" id="ARBA00023017"/>
    </source>
</evidence>
<dbReference type="AlphaFoldDB" id="E0W1W4"/>
<dbReference type="eggNOG" id="KOG4001">
    <property type="taxonomic scope" value="Eukaryota"/>
</dbReference>
<dbReference type="PANTHER" id="PTHR13183:SF0">
    <property type="entry name" value="AXONEMAL DYNEIN LIGHT INTERMEDIATE POLYPEPTIDE 1"/>
    <property type="match status" value="1"/>
</dbReference>
<dbReference type="GO" id="GO:0005930">
    <property type="term" value="C:axoneme"/>
    <property type="evidence" value="ECO:0007669"/>
    <property type="project" value="TreeGrafter"/>
</dbReference>
<dbReference type="GO" id="GO:0045504">
    <property type="term" value="F:dynein heavy chain binding"/>
    <property type="evidence" value="ECO:0007669"/>
    <property type="project" value="TreeGrafter"/>
</dbReference>
<dbReference type="FunCoup" id="E0W1W4">
    <property type="interactions" value="63"/>
</dbReference>
<organism>
    <name type="scientific">Pediculus humanus subsp. corporis</name>
    <name type="common">Body louse</name>
    <dbReference type="NCBI Taxonomy" id="121224"/>
    <lineage>
        <taxon>Eukaryota</taxon>
        <taxon>Metazoa</taxon>
        <taxon>Ecdysozoa</taxon>
        <taxon>Arthropoda</taxon>
        <taxon>Hexapoda</taxon>
        <taxon>Insecta</taxon>
        <taxon>Pterygota</taxon>
        <taxon>Neoptera</taxon>
        <taxon>Paraneoptera</taxon>
        <taxon>Psocodea</taxon>
        <taxon>Troctomorpha</taxon>
        <taxon>Phthiraptera</taxon>
        <taxon>Anoplura</taxon>
        <taxon>Pediculidae</taxon>
        <taxon>Pediculus</taxon>
    </lineage>
</organism>
<dbReference type="VEuPathDB" id="VectorBase:PHUM580070"/>
<dbReference type="EnsemblMetazoa" id="PHUM580070-RA">
    <property type="protein sequence ID" value="PHUM580070-PA"/>
    <property type="gene ID" value="PHUM580070"/>
</dbReference>
<evidence type="ECO:0000313" key="9">
    <source>
        <dbReference type="Proteomes" id="UP000009046"/>
    </source>
</evidence>
<gene>
    <name evidence="8" type="primary">8232228</name>
    <name evidence="7" type="ORF">Phum_PHUM580070</name>
</gene>
<dbReference type="InParanoid" id="E0W1W4"/>
<evidence type="ECO:0000256" key="2">
    <source>
        <dbReference type="ARBA" id="ARBA00023054"/>
    </source>
</evidence>
<dbReference type="OMA" id="QVTIICA"/>
<dbReference type="RefSeq" id="XP_002432296.1">
    <property type="nucleotide sequence ID" value="XM_002432251.1"/>
</dbReference>
<dbReference type="EMBL" id="DS235873">
    <property type="protein sequence ID" value="EEB19558.1"/>
    <property type="molecule type" value="Genomic_DNA"/>
</dbReference>
<name>E0W1W4_PEDHC</name>
<keyword evidence="2 5" id="KW-0175">Coiled coil</keyword>
<evidence type="ECO:0000256" key="5">
    <source>
        <dbReference type="SAM" id="Coils"/>
    </source>
</evidence>
<evidence type="ECO:0000313" key="8">
    <source>
        <dbReference type="EnsemblMetazoa" id="PHUM580070-PA"/>
    </source>
</evidence>
<keyword evidence="9" id="KW-1185">Reference proteome</keyword>
<dbReference type="InterPro" id="IPR019347">
    <property type="entry name" value="Axonemal_dynein_light_chain"/>
</dbReference>
<dbReference type="OrthoDB" id="273640at2759"/>
<reference evidence="8" key="3">
    <citation type="submission" date="2021-02" db="UniProtKB">
        <authorList>
            <consortium name="EnsemblMetazoa"/>
        </authorList>
    </citation>
    <scope>IDENTIFICATION</scope>
    <source>
        <strain evidence="8">USDA</strain>
    </source>
</reference>
<reference evidence="7" key="1">
    <citation type="submission" date="2007-04" db="EMBL/GenBank/DDBJ databases">
        <title>Annotation of Pediculus humanus corporis strain USDA.</title>
        <authorList>
            <person name="Kirkness E."/>
            <person name="Hannick L."/>
            <person name="Hass B."/>
            <person name="Bruggner R."/>
            <person name="Lawson D."/>
            <person name="Bidwell S."/>
            <person name="Joardar V."/>
            <person name="Caler E."/>
            <person name="Walenz B."/>
            <person name="Inman J."/>
            <person name="Schobel S."/>
            <person name="Galinsky K."/>
            <person name="Amedeo P."/>
            <person name="Strausberg R."/>
        </authorList>
    </citation>
    <scope>NUCLEOTIDE SEQUENCE</scope>
    <source>
        <strain evidence="7">USDA</strain>
    </source>
</reference>